<organism evidence="2 3">
    <name type="scientific">Dryococelus australis</name>
    <dbReference type="NCBI Taxonomy" id="614101"/>
    <lineage>
        <taxon>Eukaryota</taxon>
        <taxon>Metazoa</taxon>
        <taxon>Ecdysozoa</taxon>
        <taxon>Arthropoda</taxon>
        <taxon>Hexapoda</taxon>
        <taxon>Insecta</taxon>
        <taxon>Pterygota</taxon>
        <taxon>Neoptera</taxon>
        <taxon>Polyneoptera</taxon>
        <taxon>Phasmatodea</taxon>
        <taxon>Verophasmatodea</taxon>
        <taxon>Anareolatae</taxon>
        <taxon>Phasmatidae</taxon>
        <taxon>Eurycanthinae</taxon>
        <taxon>Dryococelus</taxon>
    </lineage>
</organism>
<comment type="caution">
    <text evidence="2">The sequence shown here is derived from an EMBL/GenBank/DDBJ whole genome shotgun (WGS) entry which is preliminary data.</text>
</comment>
<evidence type="ECO:0000256" key="1">
    <source>
        <dbReference type="SAM" id="MobiDB-lite"/>
    </source>
</evidence>
<protein>
    <submittedName>
        <fullName evidence="2">Uncharacterized protein</fullName>
    </submittedName>
</protein>
<evidence type="ECO:0000313" key="2">
    <source>
        <dbReference type="EMBL" id="KAJ8893632.1"/>
    </source>
</evidence>
<evidence type="ECO:0000313" key="3">
    <source>
        <dbReference type="Proteomes" id="UP001159363"/>
    </source>
</evidence>
<keyword evidence="3" id="KW-1185">Reference proteome</keyword>
<sequence length="766" mass="84226">MWVGRTGQVNKRGKSAKMRIGRGNNFLLRHRGLKRAWTRRHEQGCTQTSTRTPARLNQQELRISPPGASCDLTISGSSAHYSVPFCLLSSYLSQAPSYPPTPSRNLYHRRKVRLGTNIWKAPFIIDPKGGGQYSTNAARPSAITSANFVQTNNFVIAVSQKGSSKICEEHSPEELSLLGHITFTKNGCPCCETFRHGAFYKSDGQDYKIAGPPPRTVQWPARYGQVSEECFRRAGGVKRDEDRKGTRDVHNTGHSIRCLANIRHCNGALLLLLWKTEDRMFVGQSICCRAVLLLLSFTRVRARNATRIHCGIRSRVHLPTFPTSPVQQDKGNLITCPQRPRSLTGREGHGKVVRLLASHQDEPGSIPGGVTPPPHPHGSSDVGVAPDDAAGRRVSSGNSPPPPLAFLALLHTHLASPSSTLKNLLLRAALISSFTRSPTAPSTARLLPRRFGFYSRRGRSRIFACEDRPGRYCWSAGLLGDLRFARPYIPPLLHTPHFTFIGSQHLDDILTSYRLVSGMDPRVPGQETKERYGRHLTRMPSVSSLLRAGRVVFPSRDIAYASQACLPSDHTTMVMHCGRACIRETAATLISTDCSSLPSSLLALCLGSRLARDYGVTTETVHGLRVGAKRHWTCVLVSPVSLPRFLTLDRGVPTGVHTTLNILRNRRREDSISHEMPNVTLIVPSILCCPSNKHPNKQAPRTILSCNISPPNLTTAHQGEPDLVPGRVTPGFSHVGIVPDDAVGRRVFSGTSRPPFHSDAAPYTPQ</sequence>
<accession>A0ABQ9IAZ5</accession>
<feature type="region of interest" description="Disordered" evidence="1">
    <location>
        <begin position="746"/>
        <end position="766"/>
    </location>
</feature>
<reference evidence="2 3" key="1">
    <citation type="submission" date="2023-02" db="EMBL/GenBank/DDBJ databases">
        <title>LHISI_Scaffold_Assembly.</title>
        <authorList>
            <person name="Stuart O.P."/>
            <person name="Cleave R."/>
            <person name="Magrath M.J.L."/>
            <person name="Mikheyev A.S."/>
        </authorList>
    </citation>
    <scope>NUCLEOTIDE SEQUENCE [LARGE SCALE GENOMIC DNA]</scope>
    <source>
        <strain evidence="2">Daus_M_001</strain>
        <tissue evidence="2">Leg muscle</tissue>
    </source>
</reference>
<dbReference type="Proteomes" id="UP001159363">
    <property type="component" value="Chromosome 2"/>
</dbReference>
<dbReference type="EMBL" id="JARBHB010000002">
    <property type="protein sequence ID" value="KAJ8893632.1"/>
    <property type="molecule type" value="Genomic_DNA"/>
</dbReference>
<feature type="compositionally biased region" description="Polar residues" evidence="1">
    <location>
        <begin position="321"/>
        <end position="330"/>
    </location>
</feature>
<gene>
    <name evidence="2" type="ORF">PR048_006232</name>
</gene>
<proteinExistence type="predicted"/>
<feature type="region of interest" description="Disordered" evidence="1">
    <location>
        <begin position="361"/>
        <end position="398"/>
    </location>
</feature>
<name>A0ABQ9IAZ5_9NEOP</name>
<feature type="region of interest" description="Disordered" evidence="1">
    <location>
        <begin position="321"/>
        <end position="345"/>
    </location>
</feature>